<feature type="transmembrane region" description="Helical" evidence="1">
    <location>
        <begin position="12"/>
        <end position="36"/>
    </location>
</feature>
<sequence length="202" mass="22128">MDKSTGSQKFHKSFVAFLTTAVVAGVLVTILTSIAASTSGGVKSLCQVVSTLIFLWGLYRLIYLFTVRWLVDQQGVTISRGILPWRRSSFFVPYDNIFEAFSQHGFFGYFLQYGTATLRRTEGSTTALSDTRMHRSKKLTGLINAAVQQLHAQARVQPQPAVPVSGTGTSDVEKLGQLSLMRANGDITEAEYAVLKARIIGS</sequence>
<evidence type="ECO:0000313" key="3">
    <source>
        <dbReference type="Proteomes" id="UP000543556"/>
    </source>
</evidence>
<comment type="caution">
    <text evidence="2">The sequence shown here is derived from an EMBL/GenBank/DDBJ whole genome shotgun (WGS) entry which is preliminary data.</text>
</comment>
<keyword evidence="1" id="KW-1133">Transmembrane helix</keyword>
<evidence type="ECO:0000256" key="1">
    <source>
        <dbReference type="SAM" id="Phobius"/>
    </source>
</evidence>
<dbReference type="Proteomes" id="UP000543556">
    <property type="component" value="Unassembled WGS sequence"/>
</dbReference>
<accession>A0A7Y7IE23</accession>
<protein>
    <submittedName>
        <fullName evidence="2">SHOCT domain-containing protein</fullName>
    </submittedName>
</protein>
<keyword evidence="1" id="KW-0812">Transmembrane</keyword>
<evidence type="ECO:0000313" key="2">
    <source>
        <dbReference type="EMBL" id="NVM93785.1"/>
    </source>
</evidence>
<keyword evidence="1" id="KW-0472">Membrane</keyword>
<feature type="transmembrane region" description="Helical" evidence="1">
    <location>
        <begin position="48"/>
        <end position="71"/>
    </location>
</feature>
<gene>
    <name evidence="2" type="ORF">G6034_02460</name>
</gene>
<dbReference type="RefSeq" id="WP_176633510.1">
    <property type="nucleotide sequence ID" value="NZ_JAAMFM010000002.1"/>
</dbReference>
<keyword evidence="3" id="KW-1185">Reference proteome</keyword>
<name>A0A7Y7IE23_9MICC</name>
<reference evidence="2 3" key="1">
    <citation type="submission" date="2020-02" db="EMBL/GenBank/DDBJ databases">
        <title>Genome sequence of strain AETb3-4.</title>
        <authorList>
            <person name="Gao J."/>
            <person name="Zhang X."/>
        </authorList>
    </citation>
    <scope>NUCLEOTIDE SEQUENCE [LARGE SCALE GENOMIC DNA]</scope>
    <source>
        <strain evidence="2 3">AETb3-4</strain>
    </source>
</reference>
<organism evidence="2 3">
    <name type="scientific">Arthrobacter wenxiniae</name>
    <dbReference type="NCBI Taxonomy" id="2713570"/>
    <lineage>
        <taxon>Bacteria</taxon>
        <taxon>Bacillati</taxon>
        <taxon>Actinomycetota</taxon>
        <taxon>Actinomycetes</taxon>
        <taxon>Micrococcales</taxon>
        <taxon>Micrococcaceae</taxon>
        <taxon>Arthrobacter</taxon>
    </lineage>
</organism>
<dbReference type="EMBL" id="JAAMFM010000002">
    <property type="protein sequence ID" value="NVM93785.1"/>
    <property type="molecule type" value="Genomic_DNA"/>
</dbReference>
<proteinExistence type="predicted"/>
<dbReference type="AlphaFoldDB" id="A0A7Y7IE23"/>